<dbReference type="PROSITE" id="PS00959">
    <property type="entry name" value="HISTONE_H3_2"/>
    <property type="match status" value="1"/>
</dbReference>
<feature type="domain" description="Core Histone H2A/H2B/H3" evidence="9">
    <location>
        <begin position="207"/>
        <end position="294"/>
    </location>
</feature>
<dbReference type="OrthoDB" id="420022at2759"/>
<gene>
    <name evidence="10" type="ORF">BV898_04634</name>
</gene>
<evidence type="ECO:0000259" key="9">
    <source>
        <dbReference type="Pfam" id="PF00125"/>
    </source>
</evidence>
<dbReference type="GO" id="GO:0000786">
    <property type="term" value="C:nucleosome"/>
    <property type="evidence" value="ECO:0007669"/>
    <property type="project" value="UniProtKB-KW"/>
</dbReference>
<keyword evidence="7" id="KW-0544">Nucleosome core</keyword>
<evidence type="ECO:0000256" key="3">
    <source>
        <dbReference type="ARBA" id="ARBA00010343"/>
    </source>
</evidence>
<sequence length="299" mass="32166">MVRPIGGGGMQNVRGIRGRNQPADESIASGSSDSADSSMNQMSPTPDSVRSVTPTGRAVTYDSDTSSSSSTVDSVPASDADVTVVQATPSPQDQVSHARQTGTRSGGNRVSTTPRTAQPSSGPGGRAARKHVRTPVRTPGTPRTVPPLDFGRDDSAWSSGRREASSRPMVKPPARKVPKPVASVSRPAAPPPPDKNRRKQTRPVKSQTRALKEIQKYQKSTELLIRKLPFSRLVREIANDMPGGPLMWQGQALLALQEAAEAYMVGFFEDSVQCAIHAKRVTVMPKDFHLVRRIRGSVM</sequence>
<protein>
    <submittedName>
        <fullName evidence="10">Histone H3.2</fullName>
    </submittedName>
</protein>
<name>A0A1W0X1T3_HYPEX</name>
<feature type="region of interest" description="Disordered" evidence="8">
    <location>
        <begin position="1"/>
        <end position="207"/>
    </location>
</feature>
<evidence type="ECO:0000256" key="1">
    <source>
        <dbReference type="ARBA" id="ARBA00004123"/>
    </source>
</evidence>
<dbReference type="SMART" id="SM00428">
    <property type="entry name" value="H3"/>
    <property type="match status" value="1"/>
</dbReference>
<keyword evidence="4" id="KW-0158">Chromosome</keyword>
<feature type="compositionally biased region" description="Polar residues" evidence="8">
    <location>
        <begin position="86"/>
        <end position="121"/>
    </location>
</feature>
<evidence type="ECO:0000256" key="5">
    <source>
        <dbReference type="ARBA" id="ARBA00023125"/>
    </source>
</evidence>
<feature type="compositionally biased region" description="Low complexity" evidence="8">
    <location>
        <begin position="58"/>
        <end position="85"/>
    </location>
</feature>
<dbReference type="Pfam" id="PF00125">
    <property type="entry name" value="Histone"/>
    <property type="match status" value="1"/>
</dbReference>
<evidence type="ECO:0000256" key="2">
    <source>
        <dbReference type="ARBA" id="ARBA00004286"/>
    </source>
</evidence>
<dbReference type="InterPro" id="IPR000164">
    <property type="entry name" value="Histone_H3/CENP-A"/>
</dbReference>
<evidence type="ECO:0000256" key="7">
    <source>
        <dbReference type="ARBA" id="ARBA00023269"/>
    </source>
</evidence>
<dbReference type="GO" id="GO:0003677">
    <property type="term" value="F:DNA binding"/>
    <property type="evidence" value="ECO:0007669"/>
    <property type="project" value="UniProtKB-KW"/>
</dbReference>
<feature type="compositionally biased region" description="Basic and acidic residues" evidence="8">
    <location>
        <begin position="150"/>
        <end position="165"/>
    </location>
</feature>
<keyword evidence="6" id="KW-0539">Nucleus</keyword>
<dbReference type="GO" id="GO:0005634">
    <property type="term" value="C:nucleus"/>
    <property type="evidence" value="ECO:0007669"/>
    <property type="project" value="UniProtKB-SubCell"/>
</dbReference>
<evidence type="ECO:0000313" key="10">
    <source>
        <dbReference type="EMBL" id="OQV21426.1"/>
    </source>
</evidence>
<comment type="caution">
    <text evidence="10">The sequence shown here is derived from an EMBL/GenBank/DDBJ whole genome shotgun (WGS) entry which is preliminary data.</text>
</comment>
<dbReference type="AlphaFoldDB" id="A0A1W0X1T3"/>
<dbReference type="GO" id="GO:0046982">
    <property type="term" value="F:protein heterodimerization activity"/>
    <property type="evidence" value="ECO:0007669"/>
    <property type="project" value="InterPro"/>
</dbReference>
<comment type="subcellular location">
    <subcellularLocation>
        <location evidence="2">Chromosome</location>
    </subcellularLocation>
    <subcellularLocation>
        <location evidence="1">Nucleus</location>
    </subcellularLocation>
</comment>
<organism evidence="10 11">
    <name type="scientific">Hypsibius exemplaris</name>
    <name type="common">Freshwater tardigrade</name>
    <dbReference type="NCBI Taxonomy" id="2072580"/>
    <lineage>
        <taxon>Eukaryota</taxon>
        <taxon>Metazoa</taxon>
        <taxon>Ecdysozoa</taxon>
        <taxon>Tardigrada</taxon>
        <taxon>Eutardigrada</taxon>
        <taxon>Parachela</taxon>
        <taxon>Hypsibioidea</taxon>
        <taxon>Hypsibiidae</taxon>
        <taxon>Hypsibius</taxon>
    </lineage>
</organism>
<dbReference type="InterPro" id="IPR009072">
    <property type="entry name" value="Histone-fold"/>
</dbReference>
<evidence type="ECO:0000256" key="8">
    <source>
        <dbReference type="SAM" id="MobiDB-lite"/>
    </source>
</evidence>
<dbReference type="EMBL" id="MTYJ01000023">
    <property type="protein sequence ID" value="OQV21426.1"/>
    <property type="molecule type" value="Genomic_DNA"/>
</dbReference>
<dbReference type="PANTHER" id="PTHR45810">
    <property type="entry name" value="HISTONE H3.2"/>
    <property type="match status" value="1"/>
</dbReference>
<reference evidence="11" key="1">
    <citation type="submission" date="2017-01" db="EMBL/GenBank/DDBJ databases">
        <title>Comparative genomics of anhydrobiosis in the tardigrade Hypsibius dujardini.</title>
        <authorList>
            <person name="Yoshida Y."/>
            <person name="Koutsovoulos G."/>
            <person name="Laetsch D."/>
            <person name="Stevens L."/>
            <person name="Kumar S."/>
            <person name="Horikawa D."/>
            <person name="Ishino K."/>
            <person name="Komine S."/>
            <person name="Tomita M."/>
            <person name="Blaxter M."/>
            <person name="Arakawa K."/>
        </authorList>
    </citation>
    <scope>NUCLEOTIDE SEQUENCE [LARGE SCALE GENOMIC DNA]</scope>
    <source>
        <strain evidence="11">Z151</strain>
    </source>
</reference>
<comment type="similarity">
    <text evidence="3">Belongs to the histone H3 family.</text>
</comment>
<proteinExistence type="inferred from homology"/>
<evidence type="ECO:0000313" key="11">
    <source>
        <dbReference type="Proteomes" id="UP000192578"/>
    </source>
</evidence>
<keyword evidence="11" id="KW-1185">Reference proteome</keyword>
<accession>A0A1W0X1T3</accession>
<dbReference type="Proteomes" id="UP000192578">
    <property type="component" value="Unassembled WGS sequence"/>
</dbReference>
<keyword evidence="5" id="KW-0238">DNA-binding</keyword>
<feature type="compositionally biased region" description="Low complexity" evidence="8">
    <location>
        <begin position="135"/>
        <end position="147"/>
    </location>
</feature>
<dbReference type="Gene3D" id="1.10.20.10">
    <property type="entry name" value="Histone, subunit A"/>
    <property type="match status" value="1"/>
</dbReference>
<dbReference type="FunFam" id="1.10.20.10:FF:000085">
    <property type="entry name" value="Histone H3.2"/>
    <property type="match status" value="1"/>
</dbReference>
<dbReference type="InterPro" id="IPR007125">
    <property type="entry name" value="H2A/H2B/H3"/>
</dbReference>
<evidence type="ECO:0000256" key="6">
    <source>
        <dbReference type="ARBA" id="ARBA00023242"/>
    </source>
</evidence>
<feature type="compositionally biased region" description="Low complexity" evidence="8">
    <location>
        <begin position="23"/>
        <end position="38"/>
    </location>
</feature>
<dbReference type="SUPFAM" id="SSF47113">
    <property type="entry name" value="Histone-fold"/>
    <property type="match status" value="1"/>
</dbReference>
<feature type="compositionally biased region" description="Polar residues" evidence="8">
    <location>
        <begin position="39"/>
        <end position="54"/>
    </location>
</feature>
<evidence type="ECO:0000256" key="4">
    <source>
        <dbReference type="ARBA" id="ARBA00022454"/>
    </source>
</evidence>
<dbReference type="GO" id="GO:0030527">
    <property type="term" value="F:structural constituent of chromatin"/>
    <property type="evidence" value="ECO:0007669"/>
    <property type="project" value="InterPro"/>
</dbReference>
<dbReference type="CDD" id="cd22911">
    <property type="entry name" value="HFD_H3"/>
    <property type="match status" value="1"/>
</dbReference>
<feature type="compositionally biased region" description="Gly residues" evidence="8">
    <location>
        <begin position="1"/>
        <end position="10"/>
    </location>
</feature>